<sequence length="457" mass="51944">NLILTPGSQSFEIWNNIPVPVYLEVYFFNWTNPADLNNPDVKLRMPKFVETGPEQQRKIVQQWNDANNTVTFLQNKTWHFDPSLSDGSLDDIITTLNAPAVAAAFSIRKYPHFMKRSLAMAMALFDTSLHVKKSVRELTFEGYEDPLLELAAILPDSLLPTAIPFDKFGWFYTRNNSATYDGVFNMYTGKGHIRNFGKMAKWNYNNESRGYQSNCNYIKGSAGDLFPPNPKKDSISIFSTDICRTITLPFKEKVFNNGLTGYRYMGDENMLDNSVENTDAGCFCSSGKCPPKGMIDVSSCKWNAPAFVSFPHFYHADPSYRRAVHGMKPNKSIHEMFLDLEEKTGIPLQVEASMQINLLLESHPEYRLLKDVPTIYFPILWFKQWARIDSSFIAQLKVIKGISAAGYILLGVFIWLGFAVQIGGYLSYNKNEKNQQFLPLSTGEHDQSTKKHDSSNL</sequence>
<keyword evidence="4 8" id="KW-0812">Transmembrane</keyword>
<accession>A0A1D2M7J4</accession>
<feature type="transmembrane region" description="Helical" evidence="8">
    <location>
        <begin position="404"/>
        <end position="428"/>
    </location>
</feature>
<dbReference type="PANTHER" id="PTHR11923:SF93">
    <property type="entry name" value="GH07959P-RELATED"/>
    <property type="match status" value="1"/>
</dbReference>
<comment type="similarity">
    <text evidence="2">Belongs to the CD36 family.</text>
</comment>
<evidence type="ECO:0000313" key="9">
    <source>
        <dbReference type="EMBL" id="ODM88946.1"/>
    </source>
</evidence>
<dbReference type="AlphaFoldDB" id="A0A1D2M7J4"/>
<evidence type="ECO:0000313" key="10">
    <source>
        <dbReference type="Proteomes" id="UP000094527"/>
    </source>
</evidence>
<dbReference type="GO" id="GO:0005044">
    <property type="term" value="F:scavenger receptor activity"/>
    <property type="evidence" value="ECO:0007669"/>
    <property type="project" value="TreeGrafter"/>
</dbReference>
<keyword evidence="10" id="KW-1185">Reference proteome</keyword>
<evidence type="ECO:0000256" key="8">
    <source>
        <dbReference type="SAM" id="Phobius"/>
    </source>
</evidence>
<keyword evidence="7" id="KW-0325">Glycoprotein</keyword>
<evidence type="ECO:0000256" key="5">
    <source>
        <dbReference type="ARBA" id="ARBA00022989"/>
    </source>
</evidence>
<evidence type="ECO:0000256" key="6">
    <source>
        <dbReference type="ARBA" id="ARBA00023136"/>
    </source>
</evidence>
<dbReference type="InterPro" id="IPR002159">
    <property type="entry name" value="CD36_fam"/>
</dbReference>
<evidence type="ECO:0000256" key="7">
    <source>
        <dbReference type="ARBA" id="ARBA00023180"/>
    </source>
</evidence>
<keyword evidence="3" id="KW-1003">Cell membrane</keyword>
<organism evidence="9 10">
    <name type="scientific">Orchesella cincta</name>
    <name type="common">Springtail</name>
    <name type="synonym">Podura cincta</name>
    <dbReference type="NCBI Taxonomy" id="48709"/>
    <lineage>
        <taxon>Eukaryota</taxon>
        <taxon>Metazoa</taxon>
        <taxon>Ecdysozoa</taxon>
        <taxon>Arthropoda</taxon>
        <taxon>Hexapoda</taxon>
        <taxon>Collembola</taxon>
        <taxon>Entomobryomorpha</taxon>
        <taxon>Entomobryoidea</taxon>
        <taxon>Orchesellidae</taxon>
        <taxon>Orchesellinae</taxon>
        <taxon>Orchesella</taxon>
    </lineage>
</organism>
<dbReference type="GO" id="GO:0005886">
    <property type="term" value="C:plasma membrane"/>
    <property type="evidence" value="ECO:0007669"/>
    <property type="project" value="UniProtKB-SubCell"/>
</dbReference>
<keyword evidence="6 8" id="KW-0472">Membrane</keyword>
<dbReference type="STRING" id="48709.A0A1D2M7J4"/>
<dbReference type="PRINTS" id="PR01609">
    <property type="entry name" value="CD36FAMILY"/>
</dbReference>
<comment type="subcellular location">
    <subcellularLocation>
        <location evidence="1">Cell membrane</location>
    </subcellularLocation>
</comment>
<dbReference type="OMA" id="NFDVYIF"/>
<dbReference type="Pfam" id="PF01130">
    <property type="entry name" value="CD36"/>
    <property type="match status" value="1"/>
</dbReference>
<evidence type="ECO:0000256" key="2">
    <source>
        <dbReference type="ARBA" id="ARBA00010532"/>
    </source>
</evidence>
<evidence type="ECO:0000256" key="1">
    <source>
        <dbReference type="ARBA" id="ARBA00004236"/>
    </source>
</evidence>
<comment type="caution">
    <text evidence="9">The sequence shown here is derived from an EMBL/GenBank/DDBJ whole genome shotgun (WGS) entry which is preliminary data.</text>
</comment>
<feature type="non-terminal residue" evidence="9">
    <location>
        <position position="1"/>
    </location>
</feature>
<protein>
    <submittedName>
        <fullName evidence="9">Protein croquemort</fullName>
    </submittedName>
</protein>
<dbReference type="GO" id="GO:0005737">
    <property type="term" value="C:cytoplasm"/>
    <property type="evidence" value="ECO:0007669"/>
    <property type="project" value="TreeGrafter"/>
</dbReference>
<dbReference type="PANTHER" id="PTHR11923">
    <property type="entry name" value="SCAVENGER RECEPTOR CLASS B TYPE-1 SR-B1"/>
    <property type="match status" value="1"/>
</dbReference>
<reference evidence="9 10" key="1">
    <citation type="journal article" date="2016" name="Genome Biol. Evol.">
        <title>Gene Family Evolution Reflects Adaptation to Soil Environmental Stressors in the Genome of the Collembolan Orchesella cincta.</title>
        <authorList>
            <person name="Faddeeva-Vakhrusheva A."/>
            <person name="Derks M.F."/>
            <person name="Anvar S.Y."/>
            <person name="Agamennone V."/>
            <person name="Suring W."/>
            <person name="Smit S."/>
            <person name="van Straalen N.M."/>
            <person name="Roelofs D."/>
        </authorList>
    </citation>
    <scope>NUCLEOTIDE SEQUENCE [LARGE SCALE GENOMIC DNA]</scope>
    <source>
        <tissue evidence="9">Mixed pool</tissue>
    </source>
</reference>
<gene>
    <name evidence="9" type="ORF">Ocin01_17736</name>
</gene>
<dbReference type="Proteomes" id="UP000094527">
    <property type="component" value="Unassembled WGS sequence"/>
</dbReference>
<proteinExistence type="inferred from homology"/>
<dbReference type="OrthoDB" id="514335at2759"/>
<name>A0A1D2M7J4_ORCCI</name>
<evidence type="ECO:0000256" key="3">
    <source>
        <dbReference type="ARBA" id="ARBA00022475"/>
    </source>
</evidence>
<evidence type="ECO:0000256" key="4">
    <source>
        <dbReference type="ARBA" id="ARBA00022692"/>
    </source>
</evidence>
<dbReference type="EMBL" id="LJIJ01003045">
    <property type="protein sequence ID" value="ODM88946.1"/>
    <property type="molecule type" value="Genomic_DNA"/>
</dbReference>
<keyword evidence="5 8" id="KW-1133">Transmembrane helix</keyword>